<accession>A0A4R4VTE7</accession>
<feature type="domain" description="DUF397" evidence="1">
    <location>
        <begin position="4"/>
        <end position="56"/>
    </location>
</feature>
<dbReference type="Pfam" id="PF04149">
    <property type="entry name" value="DUF397"/>
    <property type="match status" value="1"/>
</dbReference>
<evidence type="ECO:0000259" key="1">
    <source>
        <dbReference type="Pfam" id="PF04149"/>
    </source>
</evidence>
<gene>
    <name evidence="2" type="ORF">E1181_06180</name>
</gene>
<reference evidence="2 3" key="1">
    <citation type="submission" date="2019-03" db="EMBL/GenBank/DDBJ databases">
        <title>Draft genome sequences of novel Actinobacteria.</title>
        <authorList>
            <person name="Sahin N."/>
            <person name="Ay H."/>
            <person name="Saygin H."/>
        </authorList>
    </citation>
    <scope>NUCLEOTIDE SEQUENCE [LARGE SCALE GENOMIC DNA]</scope>
    <source>
        <strain evidence="2 3">16K309</strain>
    </source>
</reference>
<protein>
    <submittedName>
        <fullName evidence="2">DUF397 domain-containing protein</fullName>
    </submittedName>
</protein>
<dbReference type="EMBL" id="SMKS01000006">
    <property type="protein sequence ID" value="TDD08541.1"/>
    <property type="molecule type" value="Genomic_DNA"/>
</dbReference>
<comment type="caution">
    <text evidence="2">The sequence shown here is derived from an EMBL/GenBank/DDBJ whole genome shotgun (WGS) entry which is preliminary data.</text>
</comment>
<dbReference type="OrthoDB" id="4330022at2"/>
<organism evidence="2 3">
    <name type="scientific">Saccharopolyspora terrae</name>
    <dbReference type="NCBI Taxonomy" id="2530384"/>
    <lineage>
        <taxon>Bacteria</taxon>
        <taxon>Bacillati</taxon>
        <taxon>Actinomycetota</taxon>
        <taxon>Actinomycetes</taxon>
        <taxon>Pseudonocardiales</taxon>
        <taxon>Pseudonocardiaceae</taxon>
        <taxon>Saccharopolyspora</taxon>
    </lineage>
</organism>
<dbReference type="RefSeq" id="WP_132672932.1">
    <property type="nucleotide sequence ID" value="NZ_SMKS01000006.1"/>
</dbReference>
<dbReference type="AlphaFoldDB" id="A0A4R4VTE7"/>
<keyword evidence="3" id="KW-1185">Reference proteome</keyword>
<dbReference type="InterPro" id="IPR007278">
    <property type="entry name" value="DUF397"/>
</dbReference>
<dbReference type="Proteomes" id="UP000295674">
    <property type="component" value="Unassembled WGS sequence"/>
</dbReference>
<name>A0A4R4VTE7_9PSEU</name>
<evidence type="ECO:0000313" key="3">
    <source>
        <dbReference type="Proteomes" id="UP000295674"/>
    </source>
</evidence>
<proteinExistence type="predicted"/>
<sequence length="64" mass="7104">MTELVWRKSSRSGSSTNCVEVAQATDLIALRDSKDPEGGHLRVGEPQWEAFLKGLKNGRFRSAE</sequence>
<evidence type="ECO:0000313" key="2">
    <source>
        <dbReference type="EMBL" id="TDD08541.1"/>
    </source>
</evidence>